<dbReference type="AlphaFoldDB" id="A0A066UJ35"/>
<dbReference type="Proteomes" id="UP000027345">
    <property type="component" value="Unassembled WGS sequence"/>
</dbReference>
<protein>
    <submittedName>
        <fullName evidence="1">Uncharacterized protein</fullName>
    </submittedName>
</protein>
<dbReference type="EMBL" id="JMQI01000001">
    <property type="protein sequence ID" value="KDN24213.1"/>
    <property type="molecule type" value="Genomic_DNA"/>
</dbReference>
<sequence length="145" mass="14489">MFVVLRPGVLVRVLAATAFAAFLLFVLLGGLGSGPSGSSGGPPTDPAGGGGDLLARTAPTPYVVAGTGKNGLNVRSCAAATCRRVGWIAEGGTFEAECWTHGTPASGDDRWLRGIIAGQRTGYAAAHFLSGGGAPECGTSSARRT</sequence>
<dbReference type="OrthoDB" id="3630387at2"/>
<dbReference type="eggNOG" id="ENOG5032K8Y">
    <property type="taxonomic scope" value="Bacteria"/>
</dbReference>
<comment type="caution">
    <text evidence="1">The sequence shown here is derived from an EMBL/GenBank/DDBJ whole genome shotgun (WGS) entry which is preliminary data.</text>
</comment>
<evidence type="ECO:0000313" key="1">
    <source>
        <dbReference type="EMBL" id="KDN24213.1"/>
    </source>
</evidence>
<name>A0A066UJ35_9PSEU</name>
<proteinExistence type="predicted"/>
<accession>A0A066UJ35</accession>
<reference evidence="1 2" key="1">
    <citation type="submission" date="2014-05" db="EMBL/GenBank/DDBJ databases">
        <title>Draft genome sequence of Amycolatopsis rifamycinica DSM 46095.</title>
        <authorList>
            <person name="Lal R."/>
            <person name="Saxena A."/>
            <person name="Kumari R."/>
            <person name="Mukherjee U."/>
            <person name="Singh P."/>
            <person name="Sangwan N."/>
            <person name="Mahato N.K."/>
        </authorList>
    </citation>
    <scope>NUCLEOTIDE SEQUENCE [LARGE SCALE GENOMIC DNA]</scope>
    <source>
        <strain evidence="1 2">DSM 46095</strain>
    </source>
</reference>
<keyword evidence="2" id="KW-1185">Reference proteome</keyword>
<dbReference type="RefSeq" id="WP_043775150.1">
    <property type="nucleotide sequence ID" value="NZ_JMQI01000001.1"/>
</dbReference>
<organism evidence="1 2">
    <name type="scientific">Amycolatopsis rifamycinica</name>
    <dbReference type="NCBI Taxonomy" id="287986"/>
    <lineage>
        <taxon>Bacteria</taxon>
        <taxon>Bacillati</taxon>
        <taxon>Actinomycetota</taxon>
        <taxon>Actinomycetes</taxon>
        <taxon>Pseudonocardiales</taxon>
        <taxon>Pseudonocardiaceae</taxon>
        <taxon>Amycolatopsis</taxon>
    </lineage>
</organism>
<gene>
    <name evidence="1" type="ORF">DV20_00540</name>
</gene>
<evidence type="ECO:0000313" key="2">
    <source>
        <dbReference type="Proteomes" id="UP000027345"/>
    </source>
</evidence>